<protein>
    <submittedName>
        <fullName evidence="2">Uncharacterized protein</fullName>
    </submittedName>
</protein>
<dbReference type="EMBL" id="CP001848">
    <property type="protein sequence ID" value="ADB18566.1"/>
    <property type="molecule type" value="Genomic_DNA"/>
</dbReference>
<dbReference type="KEGG" id="psl:Psta_3912"/>
<evidence type="ECO:0000313" key="3">
    <source>
        <dbReference type="Proteomes" id="UP000001887"/>
    </source>
</evidence>
<organism evidence="2 3">
    <name type="scientific">Pirellula staleyi (strain ATCC 27377 / DSM 6068 / ICPB 4128)</name>
    <name type="common">Pirella staleyi</name>
    <dbReference type="NCBI Taxonomy" id="530564"/>
    <lineage>
        <taxon>Bacteria</taxon>
        <taxon>Pseudomonadati</taxon>
        <taxon>Planctomycetota</taxon>
        <taxon>Planctomycetia</taxon>
        <taxon>Pirellulales</taxon>
        <taxon>Pirellulaceae</taxon>
        <taxon>Pirellula</taxon>
    </lineage>
</organism>
<dbReference type="AlphaFoldDB" id="D2R181"/>
<dbReference type="Proteomes" id="UP000001887">
    <property type="component" value="Chromosome"/>
</dbReference>
<keyword evidence="1" id="KW-0812">Transmembrane</keyword>
<keyword evidence="1" id="KW-1133">Transmembrane helix</keyword>
<gene>
    <name evidence="2" type="ordered locus">Psta_3912</name>
</gene>
<feature type="transmembrane region" description="Helical" evidence="1">
    <location>
        <begin position="87"/>
        <end position="108"/>
    </location>
</feature>
<evidence type="ECO:0000256" key="1">
    <source>
        <dbReference type="SAM" id="Phobius"/>
    </source>
</evidence>
<name>D2R181_PIRSD</name>
<proteinExistence type="predicted"/>
<keyword evidence="3" id="KW-1185">Reference proteome</keyword>
<sequence precursor="true">MHLPIDSLAGAATPLLAQQAETTPSFVKFGVAALMILIGLILIMVGRNNIQTQEAEETGARRLIMQATGSEPTHRGNMAVLIGWGRIIGGAILILAGIGFGIFGPILAN</sequence>
<feature type="transmembrane region" description="Helical" evidence="1">
    <location>
        <begin position="26"/>
        <end position="45"/>
    </location>
</feature>
<accession>D2R181</accession>
<reference evidence="2 3" key="1">
    <citation type="journal article" date="2009" name="Stand. Genomic Sci.">
        <title>Complete genome sequence of Pirellula staleyi type strain (ATCC 27377).</title>
        <authorList>
            <person name="Clum A."/>
            <person name="Tindall B.J."/>
            <person name="Sikorski J."/>
            <person name="Ivanova N."/>
            <person name="Mavrommatis K."/>
            <person name="Lucas S."/>
            <person name="Glavina del Rio T."/>
            <person name="Nolan M."/>
            <person name="Chen F."/>
            <person name="Tice H."/>
            <person name="Pitluck S."/>
            <person name="Cheng J.F."/>
            <person name="Chertkov O."/>
            <person name="Brettin T."/>
            <person name="Han C."/>
            <person name="Detter J.C."/>
            <person name="Kuske C."/>
            <person name="Bruce D."/>
            <person name="Goodwin L."/>
            <person name="Ovchinikova G."/>
            <person name="Pati A."/>
            <person name="Mikhailova N."/>
            <person name="Chen A."/>
            <person name="Palaniappan K."/>
            <person name="Land M."/>
            <person name="Hauser L."/>
            <person name="Chang Y.J."/>
            <person name="Jeffries C.D."/>
            <person name="Chain P."/>
            <person name="Rohde M."/>
            <person name="Goker M."/>
            <person name="Bristow J."/>
            <person name="Eisen J.A."/>
            <person name="Markowitz V."/>
            <person name="Hugenholtz P."/>
            <person name="Kyrpides N.C."/>
            <person name="Klenk H.P."/>
            <person name="Lapidus A."/>
        </authorList>
    </citation>
    <scope>NUCLEOTIDE SEQUENCE [LARGE SCALE GENOMIC DNA]</scope>
    <source>
        <strain evidence="3">ATCC 27377 / DSM 6068 / ICPB 4128</strain>
    </source>
</reference>
<evidence type="ECO:0000313" key="2">
    <source>
        <dbReference type="EMBL" id="ADB18566.1"/>
    </source>
</evidence>
<keyword evidence="1" id="KW-0472">Membrane</keyword>
<dbReference type="HOGENOM" id="CLU_2181454_0_0_0"/>